<dbReference type="NCBIfam" id="NF033546">
    <property type="entry name" value="transpos_IS21"/>
    <property type="match status" value="1"/>
</dbReference>
<dbReference type="InterPro" id="IPR012337">
    <property type="entry name" value="RNaseH-like_sf"/>
</dbReference>
<comment type="caution">
    <text evidence="3">The sequence shown here is derived from an EMBL/GenBank/DDBJ whole genome shotgun (WGS) entry which is preliminary data.</text>
</comment>
<proteinExistence type="inferred from homology"/>
<dbReference type="GO" id="GO:0015074">
    <property type="term" value="P:DNA integration"/>
    <property type="evidence" value="ECO:0007669"/>
    <property type="project" value="InterPro"/>
</dbReference>
<dbReference type="Proteomes" id="UP000886066">
    <property type="component" value="Unassembled WGS sequence"/>
</dbReference>
<evidence type="ECO:0000256" key="1">
    <source>
        <dbReference type="ARBA" id="ARBA00009277"/>
    </source>
</evidence>
<dbReference type="Gene3D" id="3.30.420.10">
    <property type="entry name" value="Ribonuclease H-like superfamily/Ribonuclease H"/>
    <property type="match status" value="1"/>
</dbReference>
<dbReference type="Pfam" id="PF22483">
    <property type="entry name" value="Mu-transpos_C_2"/>
    <property type="match status" value="1"/>
</dbReference>
<dbReference type="EMBL" id="DSDM01000092">
    <property type="protein sequence ID" value="HDQ88814.1"/>
    <property type="molecule type" value="Genomic_DNA"/>
</dbReference>
<gene>
    <name evidence="3" type="ORF">ENN92_01555</name>
</gene>
<dbReference type="PANTHER" id="PTHR35004">
    <property type="entry name" value="TRANSPOSASE RV3428C-RELATED"/>
    <property type="match status" value="1"/>
</dbReference>
<dbReference type="GO" id="GO:0003676">
    <property type="term" value="F:nucleic acid binding"/>
    <property type="evidence" value="ECO:0007669"/>
    <property type="project" value="InterPro"/>
</dbReference>
<sequence length="474" mass="56382">MIGGAMVTIIMTLWERHKNKTKIAELTGHDWKTVAKVIKVVESGGKYPTQKPHPRILDPHKEQILEWMEEGLNGVRIFELLRSMGAKVSYSTVKDYLVHIRKKDEIFVRIETEPGEEAQVDFGYVGLTPLSNRRKRKTWVFNMRLSYSRLDYYEKVYDQRVETFIQCHINAFKYFGGIPKYIKIDNLKAAILEANFYEPVYQQLYKNFADQHGFKPIPCRVRRPNDKGKVESGIKYVKSNFFSGRRFKDEKDLSYRLRNWLEKTCNQRVHGTTRKIPREVFESQEKNKLKPLPLEEFKMANVSSRKVYHDCHIYVEYNYYSVPFEYVGKEVDIELTENLLKVFYQGKEIALHPRQKERGKFCTNMSHYPKYKRFTETEYQEKYQAKMKEIGSYGEQLFFLIVQEQPKEWGRTVQGILSLPKDYPKEIVDLACRRAIVFKVFKYQIIKNILKTGSYNLPVEFDFEEEKDHEYIKI</sequence>
<accession>A0A7C1HD34</accession>
<protein>
    <submittedName>
        <fullName evidence="3">IS21 family transposase</fullName>
    </submittedName>
</protein>
<evidence type="ECO:0000313" key="3">
    <source>
        <dbReference type="EMBL" id="HDQ88814.1"/>
    </source>
</evidence>
<organism evidence="3">
    <name type="scientific">candidate division WWE3 bacterium</name>
    <dbReference type="NCBI Taxonomy" id="2053526"/>
    <lineage>
        <taxon>Bacteria</taxon>
        <taxon>Katanobacteria</taxon>
    </lineage>
</organism>
<dbReference type="SUPFAM" id="SSF53098">
    <property type="entry name" value="Ribonuclease H-like"/>
    <property type="match status" value="1"/>
</dbReference>
<dbReference type="InterPro" id="IPR036397">
    <property type="entry name" value="RNaseH_sf"/>
</dbReference>
<reference evidence="3" key="1">
    <citation type="journal article" date="2020" name="mSystems">
        <title>Genome- and Community-Level Interaction Insights into Carbon Utilization and Element Cycling Functions of Hydrothermarchaeota in Hydrothermal Sediment.</title>
        <authorList>
            <person name="Zhou Z."/>
            <person name="Liu Y."/>
            <person name="Xu W."/>
            <person name="Pan J."/>
            <person name="Luo Z.H."/>
            <person name="Li M."/>
        </authorList>
    </citation>
    <scope>NUCLEOTIDE SEQUENCE [LARGE SCALE GENOMIC DNA]</scope>
    <source>
        <strain evidence="3">SpSt-1219</strain>
    </source>
</reference>
<dbReference type="AlphaFoldDB" id="A0A7C1HD34"/>
<evidence type="ECO:0000259" key="2">
    <source>
        <dbReference type="PROSITE" id="PS50994"/>
    </source>
</evidence>
<feature type="domain" description="Integrase catalytic" evidence="2">
    <location>
        <begin position="110"/>
        <end position="285"/>
    </location>
</feature>
<comment type="similarity">
    <text evidence="1">Belongs to the transposase IS21/IS408/IS1162 family.</text>
</comment>
<dbReference type="PROSITE" id="PS50994">
    <property type="entry name" value="INTEGRASE"/>
    <property type="match status" value="1"/>
</dbReference>
<dbReference type="InterPro" id="IPR054353">
    <property type="entry name" value="IstA-like_C"/>
</dbReference>
<name>A0A7C1HD34_UNCKA</name>
<dbReference type="InterPro" id="IPR001584">
    <property type="entry name" value="Integrase_cat-core"/>
</dbReference>